<evidence type="ECO:0000313" key="3">
    <source>
        <dbReference type="EMBL" id="QCR08122.1"/>
    </source>
</evidence>
<dbReference type="InterPro" id="IPR019734">
    <property type="entry name" value="TPR_rpt"/>
</dbReference>
<name>A0A4P8QLV3_9GAMM</name>
<dbReference type="Proteomes" id="UP000299580">
    <property type="component" value="Chromosome"/>
</dbReference>
<dbReference type="Pfam" id="PF13424">
    <property type="entry name" value="TPR_12"/>
    <property type="match status" value="1"/>
</dbReference>
<dbReference type="SUPFAM" id="SSF48452">
    <property type="entry name" value="TPR-like"/>
    <property type="match status" value="1"/>
</dbReference>
<gene>
    <name evidence="3" type="ORF">EH207_06065</name>
</gene>
<proteinExistence type="predicted"/>
<evidence type="ECO:0000313" key="4">
    <source>
        <dbReference type="Proteomes" id="UP000299580"/>
    </source>
</evidence>
<dbReference type="Pfam" id="PF14280">
    <property type="entry name" value="DUF4365"/>
    <property type="match status" value="1"/>
</dbReference>
<keyword evidence="4" id="KW-1185">Reference proteome</keyword>
<feature type="repeat" description="TPR" evidence="1">
    <location>
        <begin position="317"/>
        <end position="350"/>
    </location>
</feature>
<dbReference type="InterPro" id="IPR025375">
    <property type="entry name" value="DUF4365"/>
</dbReference>
<dbReference type="KEGG" id="brb:EH207_06065"/>
<dbReference type="RefSeq" id="WP_137713177.1">
    <property type="nucleotide sequence ID" value="NZ_CP034035.1"/>
</dbReference>
<dbReference type="InterPro" id="IPR011990">
    <property type="entry name" value="TPR-like_helical_dom_sf"/>
</dbReference>
<dbReference type="PANTHER" id="PTHR44749">
    <property type="entry name" value="SUPPRESSOR OF RPS4-RLD 1"/>
    <property type="match status" value="1"/>
</dbReference>
<reference evidence="3 4" key="1">
    <citation type="submission" date="2018-11" db="EMBL/GenBank/DDBJ databases">
        <title>Genome sequences of Brenneria nigrifluens and Brenneria rubrifaciens.</title>
        <authorList>
            <person name="Poret-Peterson A.T."/>
            <person name="McClean A.E."/>
            <person name="Kluepfel D.A."/>
        </authorList>
    </citation>
    <scope>NUCLEOTIDE SEQUENCE [LARGE SCALE GENOMIC DNA]</scope>
    <source>
        <strain evidence="3 4">6D370</strain>
    </source>
</reference>
<dbReference type="AlphaFoldDB" id="A0A4P8QLV3"/>
<dbReference type="InterPro" id="IPR044650">
    <property type="entry name" value="SRFR1-like"/>
</dbReference>
<evidence type="ECO:0000256" key="1">
    <source>
        <dbReference type="PROSITE-ProRule" id="PRU00339"/>
    </source>
</evidence>
<feature type="domain" description="DUF4365" evidence="2">
    <location>
        <begin position="16"/>
        <end position="147"/>
    </location>
</feature>
<keyword evidence="1" id="KW-0802">TPR repeat</keyword>
<sequence length="678" mass="78457">MMGILPQVYPTHQQETDSFRKIESIIPSEMFILRKESGGDYGVDCIIEIIENGFATNIRSHIQLKSKKNQVIDSDGYFKYSVPIKTINYLSNALSSIFFIYSISENIVYWEWNSIILEKANQNKKFGAKSFKYSFHKILDKKSIDEIYFTIKNNNEIIINLGLNSLERGMLENLITEEVSYDLLLNFFKEKDYNSIIGKLKNKKDLTLGEVSLLSLSYYNLHQYDKSLMTILLFENKGLKNNHLLRIKACIFCEKGIKEKNLNIVKDAKRIHKEALHGKCWDWLDYYNYANMDLALGNFKDAIHNYNKSLKINPKDEKTWKNLAQCYYEIGNNKKAFSCLEQALSINPELIEAILTKAGMIRDIKKAPLDTIDLYDQAMSIAVQTGFDMRSIFYQKSLSFYQGDRIFDAIDTIQNGLIYFPGEFYLTNLKLSILAHRWSIDTTLAEMAIQEFTQQIEEHPLDIEAKKILAEIFLKKNDNAKLEEIIKSCLEQYELPYNLDELIEHDIESIFIFIKNIDKIHNYRKSSNLCGELFSTYELSISHANEIQFHFDILYADLYTKIEKKLNKKNFLSILDKHLLVGIKISKAVSRILSKDQSVKIKNKEEIANNIAYLIASIPEITIGEISRQIGHASGVLGYDSSLLDKNINISNKISNWFNLSLEPILNGANEIYRVFKE</sequence>
<organism evidence="3 4">
    <name type="scientific">Brenneria rubrifaciens</name>
    <dbReference type="NCBI Taxonomy" id="55213"/>
    <lineage>
        <taxon>Bacteria</taxon>
        <taxon>Pseudomonadati</taxon>
        <taxon>Pseudomonadota</taxon>
        <taxon>Gammaproteobacteria</taxon>
        <taxon>Enterobacterales</taxon>
        <taxon>Pectobacteriaceae</taxon>
        <taxon>Brenneria</taxon>
    </lineage>
</organism>
<dbReference type="SMART" id="SM00028">
    <property type="entry name" value="TPR"/>
    <property type="match status" value="2"/>
</dbReference>
<dbReference type="OrthoDB" id="7052061at2"/>
<dbReference type="PANTHER" id="PTHR44749:SF1">
    <property type="entry name" value="TETRATRICOPEPTIDE-LIKE HELICAL DOMAIN-CONTAINING PROTEIN"/>
    <property type="match status" value="1"/>
</dbReference>
<dbReference type="PROSITE" id="PS50005">
    <property type="entry name" value="TPR"/>
    <property type="match status" value="2"/>
</dbReference>
<evidence type="ECO:0000259" key="2">
    <source>
        <dbReference type="Pfam" id="PF14280"/>
    </source>
</evidence>
<accession>A0A4P8QLV3</accession>
<feature type="repeat" description="TPR" evidence="1">
    <location>
        <begin position="283"/>
        <end position="316"/>
    </location>
</feature>
<dbReference type="Gene3D" id="1.25.40.10">
    <property type="entry name" value="Tetratricopeptide repeat domain"/>
    <property type="match status" value="1"/>
</dbReference>
<protein>
    <submittedName>
        <fullName evidence="3">DUF4365 domain-containing protein</fullName>
    </submittedName>
</protein>
<dbReference type="EMBL" id="CP034035">
    <property type="protein sequence ID" value="QCR08122.1"/>
    <property type="molecule type" value="Genomic_DNA"/>
</dbReference>
<dbReference type="GO" id="GO:0045892">
    <property type="term" value="P:negative regulation of DNA-templated transcription"/>
    <property type="evidence" value="ECO:0007669"/>
    <property type="project" value="InterPro"/>
</dbReference>